<proteinExistence type="predicted"/>
<gene>
    <name evidence="2" type="primary">LOC141424720</name>
</gene>
<sequence length="401" mass="45491">MAAARPCGPATPLGARGWPRRPAAGGLGSEAGAGRGPGSQRGWASCPQAGSPSPLHVATPRGVCPFHRCANGGSQAVVLPDISSWSQVESYPPKPAPDHSGVFAIGYLEKGARGLAWAKNTQDPRIAAGSLSPLEKKIKSLGGIHSSGVRKLLTQEFQHENETLNKLKAVSFDFQFAKAEAYYYQRYREMLMEKALYQEVVPEREIRIEEDKKSQSKNSEGAKKWNYLVSERELKHIEKHIHKAAQARSLRDHTYQLLPQRTPNKIPFPKILTMEDEKNEYVQKIHKTEPKKHKVAWAKEQIKGHQGRMIRGRKIKEQRNDQRDAKKPSRHVPPSLKSQVEKEERKEFERVTTYPIFQPYPKQRIEVSILMEKSKENKIQKPLQRELLCVPPFLRSQLEKK</sequence>
<accession>A0AC58MXF6</accession>
<evidence type="ECO:0000313" key="1">
    <source>
        <dbReference type="Proteomes" id="UP001732720"/>
    </source>
</evidence>
<protein>
    <submittedName>
        <fullName evidence="2">Uncharacterized protein</fullName>
    </submittedName>
</protein>
<reference evidence="2" key="1">
    <citation type="submission" date="2025-08" db="UniProtKB">
        <authorList>
            <consortium name="RefSeq"/>
        </authorList>
    </citation>
    <scope>IDENTIFICATION</scope>
</reference>
<dbReference type="Proteomes" id="UP001732720">
    <property type="component" value="Chromosome 7"/>
</dbReference>
<name>A0AC58MXF6_CASCN</name>
<organism evidence="1 2">
    <name type="scientific">Castor canadensis</name>
    <name type="common">American beaver</name>
    <dbReference type="NCBI Taxonomy" id="51338"/>
    <lineage>
        <taxon>Eukaryota</taxon>
        <taxon>Metazoa</taxon>
        <taxon>Chordata</taxon>
        <taxon>Craniata</taxon>
        <taxon>Vertebrata</taxon>
        <taxon>Euteleostomi</taxon>
        <taxon>Mammalia</taxon>
        <taxon>Eutheria</taxon>
        <taxon>Euarchontoglires</taxon>
        <taxon>Glires</taxon>
        <taxon>Rodentia</taxon>
        <taxon>Castorimorpha</taxon>
        <taxon>Castoridae</taxon>
        <taxon>Castor</taxon>
    </lineage>
</organism>
<dbReference type="RefSeq" id="XP_073934090.1">
    <property type="nucleotide sequence ID" value="XM_074077989.1"/>
</dbReference>
<evidence type="ECO:0000313" key="2">
    <source>
        <dbReference type="RefSeq" id="XP_073934090.1"/>
    </source>
</evidence>
<keyword evidence="1" id="KW-1185">Reference proteome</keyword>